<comment type="subcellular location">
    <subcellularLocation>
        <location evidence="1">Bacterial flagellum basal body</location>
    </subcellularLocation>
    <subcellularLocation>
        <location evidence="2">Cell membrane</location>
        <topology evidence="2">Peripheral membrane protein</topology>
    </subcellularLocation>
</comment>
<comment type="similarity">
    <text evidence="3">Belongs to the FliM family.</text>
</comment>
<evidence type="ECO:0000256" key="5">
    <source>
        <dbReference type="ARBA" id="ARBA00022475"/>
    </source>
</evidence>
<proteinExistence type="inferred from homology"/>
<dbReference type="Gene3D" id="2.30.330.10">
    <property type="entry name" value="SpoA-like"/>
    <property type="match status" value="1"/>
</dbReference>
<dbReference type="OrthoDB" id="9806941at2"/>
<keyword evidence="6" id="KW-0145">Chemotaxis</keyword>
<reference evidence="12 13" key="1">
    <citation type="submission" date="2013-12" db="EMBL/GenBank/DDBJ databases">
        <authorList>
            <consortium name="DOE Joint Genome Institute"/>
            <person name="Eisen J."/>
            <person name="Huntemann M."/>
            <person name="Han J."/>
            <person name="Chen A."/>
            <person name="Kyrpides N."/>
            <person name="Mavromatis K."/>
            <person name="Markowitz V."/>
            <person name="Palaniappan K."/>
            <person name="Ivanova N."/>
            <person name="Schaumberg A."/>
            <person name="Pati A."/>
            <person name="Liolios K."/>
            <person name="Nordberg H.P."/>
            <person name="Cantor M.N."/>
            <person name="Hua S.X."/>
            <person name="Woyke T."/>
        </authorList>
    </citation>
    <scope>NUCLEOTIDE SEQUENCE [LARGE SCALE GENOMIC DNA]</scope>
    <source>
        <strain evidence="12 13">DSM 23557</strain>
    </source>
</reference>
<dbReference type="PIRSF" id="PIRSF002888">
    <property type="entry name" value="FliM"/>
    <property type="match status" value="1"/>
</dbReference>
<evidence type="ECO:0000256" key="7">
    <source>
        <dbReference type="ARBA" id="ARBA00022779"/>
    </source>
</evidence>
<evidence type="ECO:0000256" key="8">
    <source>
        <dbReference type="ARBA" id="ARBA00023136"/>
    </source>
</evidence>
<accession>W0DIE9</accession>
<dbReference type="PANTHER" id="PTHR30034">
    <property type="entry name" value="FLAGELLAR MOTOR SWITCH PROTEIN FLIM"/>
    <property type="match status" value="1"/>
</dbReference>
<dbReference type="GO" id="GO:0005886">
    <property type="term" value="C:plasma membrane"/>
    <property type="evidence" value="ECO:0007669"/>
    <property type="project" value="UniProtKB-SubCell"/>
</dbReference>
<dbReference type="InterPro" id="IPR036429">
    <property type="entry name" value="SpoA-like_sf"/>
</dbReference>
<dbReference type="KEGG" id="trd:THERU_03390"/>
<dbReference type="SUPFAM" id="SSF103039">
    <property type="entry name" value="CheC-like"/>
    <property type="match status" value="1"/>
</dbReference>
<dbReference type="RefSeq" id="WP_025305862.1">
    <property type="nucleotide sequence ID" value="NZ_CP007028.1"/>
</dbReference>
<dbReference type="eggNOG" id="COG1868">
    <property type="taxonomic scope" value="Bacteria"/>
</dbReference>
<dbReference type="EMBL" id="CP007028">
    <property type="protein sequence ID" value="AHE96783.1"/>
    <property type="molecule type" value="Genomic_DNA"/>
</dbReference>
<evidence type="ECO:0000313" key="13">
    <source>
        <dbReference type="Proteomes" id="UP000018914"/>
    </source>
</evidence>
<dbReference type="SUPFAM" id="SSF101801">
    <property type="entry name" value="Surface presentation of antigens (SPOA)"/>
    <property type="match status" value="1"/>
</dbReference>
<feature type="domain" description="Flagellar motor switch protein FliN-like C-terminal" evidence="11">
    <location>
        <begin position="243"/>
        <end position="311"/>
    </location>
</feature>
<dbReference type="AlphaFoldDB" id="W0DIE9"/>
<organism evidence="13">
    <name type="scientific">Thermocrinis ruber</name>
    <dbReference type="NCBI Taxonomy" id="75906"/>
    <lineage>
        <taxon>Bacteria</taxon>
        <taxon>Pseudomonadati</taxon>
        <taxon>Aquificota</taxon>
        <taxon>Aquificia</taxon>
        <taxon>Aquificales</taxon>
        <taxon>Aquificaceae</taxon>
        <taxon>Thermocrinis</taxon>
    </lineage>
</organism>
<dbReference type="InterPro" id="IPR001543">
    <property type="entry name" value="FliN-like_C"/>
</dbReference>
<evidence type="ECO:0000256" key="4">
    <source>
        <dbReference type="ARBA" id="ARBA00021898"/>
    </source>
</evidence>
<dbReference type="GO" id="GO:0009425">
    <property type="term" value="C:bacterial-type flagellum basal body"/>
    <property type="evidence" value="ECO:0007669"/>
    <property type="project" value="UniProtKB-SubCell"/>
</dbReference>
<dbReference type="Pfam" id="PF02154">
    <property type="entry name" value="FliM"/>
    <property type="match status" value="1"/>
</dbReference>
<dbReference type="GO" id="GO:0071978">
    <property type="term" value="P:bacterial-type flagellum-dependent swarming motility"/>
    <property type="evidence" value="ECO:0007669"/>
    <property type="project" value="TreeGrafter"/>
</dbReference>
<dbReference type="HOGENOM" id="CLU_052646_1_2_0"/>
<evidence type="ECO:0000256" key="9">
    <source>
        <dbReference type="ARBA" id="ARBA00023143"/>
    </source>
</evidence>
<evidence type="ECO:0000256" key="1">
    <source>
        <dbReference type="ARBA" id="ARBA00004117"/>
    </source>
</evidence>
<keyword evidence="5" id="KW-1003">Cell membrane</keyword>
<keyword evidence="8" id="KW-0472">Membrane</keyword>
<protein>
    <recommendedName>
        <fullName evidence="4">Flagellar motor switch protein FliM</fullName>
    </recommendedName>
</protein>
<comment type="function">
    <text evidence="10">FliM is one of three proteins (FliG, FliN, FliM) that forms the rotor-mounted switch complex (C ring), located at the base of the basal body. This complex interacts with the CheY and CheZ chemotaxis proteins, in addition to contacting components of the motor that determine the direction of flagellar rotation.</text>
</comment>
<dbReference type="Pfam" id="PF01052">
    <property type="entry name" value="FliMN_C"/>
    <property type="match status" value="1"/>
</dbReference>
<evidence type="ECO:0000256" key="3">
    <source>
        <dbReference type="ARBA" id="ARBA00011049"/>
    </source>
</evidence>
<dbReference type="InterPro" id="IPR001689">
    <property type="entry name" value="Flag_FliM"/>
</dbReference>
<evidence type="ECO:0000256" key="10">
    <source>
        <dbReference type="ARBA" id="ARBA00025044"/>
    </source>
</evidence>
<dbReference type="Gene3D" id="3.40.1550.10">
    <property type="entry name" value="CheC-like"/>
    <property type="match status" value="1"/>
</dbReference>
<dbReference type="STRING" id="75906.THERU_03390"/>
<dbReference type="PRINTS" id="PR00955">
    <property type="entry name" value="FLGMOTORFLIM"/>
</dbReference>
<keyword evidence="7" id="KW-0283">Flagellar rotation</keyword>
<sequence length="315" mass="35729">MDEQLLSQEEINLLLKTLGKEEKKQVKTDKEVQPFDVSALERIYAGRLPSLEFVFERWISGLKRGLVSVIVGVPTIIKESVGSVKFSELVSRLPFPSAVGYFNLHPFKGNFMIILDPKLIYMVVSNVFGGSAKPYKIEGKEFTKVEMRIIERMLRVMYAELEEAWRTVMNVQLIPIGIETNPAILMFARPKEKYIVLRLTVSLEGGDGYILLAIPQEGIEPYKEMLKGILERSPEDYEKLLKAILGVPLHISVKLGYTKITLGELYNLKVGDTITLDKPTREPVEIYVEGIKKFLGVLGHSKNKKAFKIIQDVQE</sequence>
<evidence type="ECO:0000256" key="6">
    <source>
        <dbReference type="ARBA" id="ARBA00022500"/>
    </source>
</evidence>
<dbReference type="Proteomes" id="UP000018914">
    <property type="component" value="Chromosome"/>
</dbReference>
<gene>
    <name evidence="12" type="ORF">THERU_03390</name>
</gene>
<dbReference type="GO" id="GO:0050918">
    <property type="term" value="P:positive chemotaxis"/>
    <property type="evidence" value="ECO:0007669"/>
    <property type="project" value="TreeGrafter"/>
</dbReference>
<dbReference type="PATRIC" id="fig|75906.3.peg.656"/>
<evidence type="ECO:0000256" key="2">
    <source>
        <dbReference type="ARBA" id="ARBA00004202"/>
    </source>
</evidence>
<dbReference type="CDD" id="cd17908">
    <property type="entry name" value="FliM"/>
    <property type="match status" value="1"/>
</dbReference>
<name>W0DIE9_9AQUI</name>
<evidence type="ECO:0000259" key="11">
    <source>
        <dbReference type="Pfam" id="PF01052"/>
    </source>
</evidence>
<dbReference type="PANTHER" id="PTHR30034:SF6">
    <property type="entry name" value="YOP PROTEINS TRANSLOCATION PROTEIN Q"/>
    <property type="match status" value="1"/>
</dbReference>
<dbReference type="GO" id="GO:0003774">
    <property type="term" value="F:cytoskeletal motor activity"/>
    <property type="evidence" value="ECO:0007669"/>
    <property type="project" value="InterPro"/>
</dbReference>
<evidence type="ECO:0000313" key="12">
    <source>
        <dbReference type="EMBL" id="AHE96783.1"/>
    </source>
</evidence>
<dbReference type="InterPro" id="IPR028976">
    <property type="entry name" value="CheC-like_sf"/>
</dbReference>
<keyword evidence="9" id="KW-0975">Bacterial flagellum</keyword>
<keyword evidence="13" id="KW-1185">Reference proteome</keyword>